<dbReference type="PANTHER" id="PTHR42040:SF1">
    <property type="entry name" value="INNER KINETOCHORE SUBUNIT FTA4"/>
    <property type="match status" value="1"/>
</dbReference>
<dbReference type="GO" id="GO:0031511">
    <property type="term" value="C:Mis6-Sim4 complex"/>
    <property type="evidence" value="ECO:0007669"/>
    <property type="project" value="InterPro"/>
</dbReference>
<feature type="region of interest" description="Disordered" evidence="1">
    <location>
        <begin position="194"/>
        <end position="215"/>
    </location>
</feature>
<protein>
    <submittedName>
        <fullName evidence="2">Kinetochore complex Fta4 of Sim4 subunit, or CENP-50-domain-containing protein</fullName>
    </submittedName>
</protein>
<dbReference type="PANTHER" id="PTHR42040">
    <property type="entry name" value="INNER KINETOCHORE SUBUNIT FTA4"/>
    <property type="match status" value="1"/>
</dbReference>
<dbReference type="AlphaFoldDB" id="A0A9P8Y0V7"/>
<dbReference type="Pfam" id="PF13093">
    <property type="entry name" value="FTA4"/>
    <property type="match status" value="1"/>
</dbReference>
<accession>A0A9P8Y0V7</accession>
<dbReference type="Proteomes" id="UP000756346">
    <property type="component" value="Unassembled WGS sequence"/>
</dbReference>
<feature type="region of interest" description="Disordered" evidence="1">
    <location>
        <begin position="27"/>
        <end position="46"/>
    </location>
</feature>
<comment type="caution">
    <text evidence="2">The sequence shown here is derived from an EMBL/GenBank/DDBJ whole genome shotgun (WGS) entry which is preliminary data.</text>
</comment>
<dbReference type="InterPro" id="IPR025207">
    <property type="entry name" value="Sim4_Fta4"/>
</dbReference>
<dbReference type="OrthoDB" id="21214at2759"/>
<dbReference type="GeneID" id="70184410"/>
<feature type="compositionally biased region" description="Basic and acidic residues" evidence="1">
    <location>
        <begin position="246"/>
        <end position="263"/>
    </location>
</feature>
<gene>
    <name evidence="2" type="ORF">B0I36DRAFT_330659</name>
</gene>
<name>A0A9P8Y0V7_9PEZI</name>
<keyword evidence="3" id="KW-1185">Reference proteome</keyword>
<dbReference type="RefSeq" id="XP_046009653.1">
    <property type="nucleotide sequence ID" value="XM_046154864.1"/>
</dbReference>
<feature type="region of interest" description="Disordered" evidence="1">
    <location>
        <begin position="243"/>
        <end position="269"/>
    </location>
</feature>
<sequence length="290" mass="31863">MAEPPPPTVLAHKTAFLTAQTLQLSQPLAPSQHWQRSNADSDAASLSQKTLEDALTRLNHLLQQHSRRVYAPQASRHVAEQIERLLLDSADRYIAGRRQEGEDGGDKDGADIGDDALRIGADLTTHAMISSLPENWFAAYPAQAEAHPAEAQRYQDLAASLTSLSARRTQASQRVERLRKMKALLQPFSTVAQNEQAESSGAGGVSGSSVQENLITRNGDVEKELERMRMLLVRVSGRLAQLPPSRADRSGADVRMRNARDHDADGEEDDFVQDLDVLERNKVASLLDGF</sequence>
<evidence type="ECO:0000256" key="1">
    <source>
        <dbReference type="SAM" id="MobiDB-lite"/>
    </source>
</evidence>
<dbReference type="EMBL" id="JAGTJQ010000008">
    <property type="protein sequence ID" value="KAH7026436.1"/>
    <property type="molecule type" value="Genomic_DNA"/>
</dbReference>
<organism evidence="2 3">
    <name type="scientific">Microdochium trichocladiopsis</name>
    <dbReference type="NCBI Taxonomy" id="1682393"/>
    <lineage>
        <taxon>Eukaryota</taxon>
        <taxon>Fungi</taxon>
        <taxon>Dikarya</taxon>
        <taxon>Ascomycota</taxon>
        <taxon>Pezizomycotina</taxon>
        <taxon>Sordariomycetes</taxon>
        <taxon>Xylariomycetidae</taxon>
        <taxon>Xylariales</taxon>
        <taxon>Microdochiaceae</taxon>
        <taxon>Microdochium</taxon>
    </lineage>
</organism>
<reference evidence="2" key="1">
    <citation type="journal article" date="2021" name="Nat. Commun.">
        <title>Genetic determinants of endophytism in the Arabidopsis root mycobiome.</title>
        <authorList>
            <person name="Mesny F."/>
            <person name="Miyauchi S."/>
            <person name="Thiergart T."/>
            <person name="Pickel B."/>
            <person name="Atanasova L."/>
            <person name="Karlsson M."/>
            <person name="Huettel B."/>
            <person name="Barry K.W."/>
            <person name="Haridas S."/>
            <person name="Chen C."/>
            <person name="Bauer D."/>
            <person name="Andreopoulos W."/>
            <person name="Pangilinan J."/>
            <person name="LaButti K."/>
            <person name="Riley R."/>
            <person name="Lipzen A."/>
            <person name="Clum A."/>
            <person name="Drula E."/>
            <person name="Henrissat B."/>
            <person name="Kohler A."/>
            <person name="Grigoriev I.V."/>
            <person name="Martin F.M."/>
            <person name="Hacquard S."/>
        </authorList>
    </citation>
    <scope>NUCLEOTIDE SEQUENCE</scope>
    <source>
        <strain evidence="2">MPI-CAGE-CH-0230</strain>
    </source>
</reference>
<evidence type="ECO:0000313" key="3">
    <source>
        <dbReference type="Proteomes" id="UP000756346"/>
    </source>
</evidence>
<evidence type="ECO:0000313" key="2">
    <source>
        <dbReference type="EMBL" id="KAH7026436.1"/>
    </source>
</evidence>
<proteinExistence type="predicted"/>